<accession>A0ABV4E2T0</accession>
<reference evidence="1 2" key="1">
    <citation type="submission" date="2024-07" db="EMBL/GenBank/DDBJ databases">
        <authorList>
            <person name="Hebao G."/>
        </authorList>
    </citation>
    <scope>NUCLEOTIDE SEQUENCE [LARGE SCALE GENOMIC DNA]</scope>
    <source>
        <strain evidence="1 2">ACCC 02193</strain>
    </source>
</reference>
<protein>
    <submittedName>
        <fullName evidence="1">DUF4225 domain-containing protein</fullName>
    </submittedName>
</protein>
<keyword evidence="2" id="KW-1185">Reference proteome</keyword>
<name>A0ABV4E2T0_9GAMM</name>
<gene>
    <name evidence="1" type="ORF">AB6T85_01960</name>
</gene>
<dbReference type="InterPro" id="IPR025320">
    <property type="entry name" value="DUF4225"/>
</dbReference>
<dbReference type="RefSeq" id="WP_369894679.1">
    <property type="nucleotide sequence ID" value="NZ_JBGFFX010000001.1"/>
</dbReference>
<organism evidence="1 2">
    <name type="scientific">Erwinia aeris</name>
    <dbReference type="NCBI Taxonomy" id="3239803"/>
    <lineage>
        <taxon>Bacteria</taxon>
        <taxon>Pseudomonadati</taxon>
        <taxon>Pseudomonadota</taxon>
        <taxon>Gammaproteobacteria</taxon>
        <taxon>Enterobacterales</taxon>
        <taxon>Erwiniaceae</taxon>
        <taxon>Erwinia</taxon>
    </lineage>
</organism>
<dbReference type="Pfam" id="PF13988">
    <property type="entry name" value="DUF4225"/>
    <property type="match status" value="1"/>
</dbReference>
<proteinExistence type="predicted"/>
<dbReference type="Proteomes" id="UP001565243">
    <property type="component" value="Unassembled WGS sequence"/>
</dbReference>
<evidence type="ECO:0000313" key="2">
    <source>
        <dbReference type="Proteomes" id="UP001565243"/>
    </source>
</evidence>
<sequence length="264" mass="29757">MDNYLARAPFTRYFLTMADLEARQLSRLAAQLADRHLRNTAVRMDFRDNIQNFIVHQLQTIRTARQDRLCQQSLNNLKQERAFLESQDRQLSMGNAKIVATAQLRQENGIWGYVINGVGVVLSGFQIVAGGGILAASIGSGNIIGVAFGGMLALHGLNAFQESISDFFDGKNDRIGDLKQGYIYAVKLPGFDSRTGRLAYSYMDLFLSAYGMSRLIMKPDAWRLFHYLRSDYVRNIKNMSRTDLLIEIASDAMTIKSIHGEHHK</sequence>
<comment type="caution">
    <text evidence="1">The sequence shown here is derived from an EMBL/GenBank/DDBJ whole genome shotgun (WGS) entry which is preliminary data.</text>
</comment>
<evidence type="ECO:0000313" key="1">
    <source>
        <dbReference type="EMBL" id="MEY8769207.1"/>
    </source>
</evidence>
<dbReference type="EMBL" id="JBGFFX010000001">
    <property type="protein sequence ID" value="MEY8769207.1"/>
    <property type="molecule type" value="Genomic_DNA"/>
</dbReference>